<organism evidence="2 3">
    <name type="scientific">Mycolicibacillus koreensis</name>
    <dbReference type="NCBI Taxonomy" id="1069220"/>
    <lineage>
        <taxon>Bacteria</taxon>
        <taxon>Bacillati</taxon>
        <taxon>Actinomycetota</taxon>
        <taxon>Actinomycetes</taxon>
        <taxon>Mycobacteriales</taxon>
        <taxon>Mycobacteriaceae</taxon>
        <taxon>Mycolicibacillus</taxon>
    </lineage>
</organism>
<dbReference type="AlphaFoldDB" id="A0A7I7SEG4"/>
<dbReference type="SMART" id="SM00829">
    <property type="entry name" value="PKS_ER"/>
    <property type="match status" value="1"/>
</dbReference>
<dbReference type="InterPro" id="IPR036291">
    <property type="entry name" value="NAD(P)-bd_dom_sf"/>
</dbReference>
<dbReference type="GO" id="GO:0016628">
    <property type="term" value="F:oxidoreductase activity, acting on the CH-CH group of donors, NAD or NADP as acceptor"/>
    <property type="evidence" value="ECO:0007669"/>
    <property type="project" value="InterPro"/>
</dbReference>
<accession>A0A7I7SEG4</accession>
<gene>
    <name evidence="2" type="ORF">B8W67_15745</name>
</gene>
<dbReference type="Gene3D" id="3.90.180.10">
    <property type="entry name" value="Medium-chain alcohol dehydrogenases, catalytic domain"/>
    <property type="match status" value="1"/>
</dbReference>
<dbReference type="Gene3D" id="3.40.50.720">
    <property type="entry name" value="NAD(P)-binding Rossmann-like Domain"/>
    <property type="match status" value="1"/>
</dbReference>
<dbReference type="Proteomes" id="UP000193577">
    <property type="component" value="Unassembled WGS sequence"/>
</dbReference>
<evidence type="ECO:0000256" key="1">
    <source>
        <dbReference type="SAM" id="MobiDB-lite"/>
    </source>
</evidence>
<feature type="region of interest" description="Disordered" evidence="1">
    <location>
        <begin position="338"/>
        <end position="357"/>
    </location>
</feature>
<dbReference type="SUPFAM" id="SSF50129">
    <property type="entry name" value="GroES-like"/>
    <property type="match status" value="2"/>
</dbReference>
<feature type="compositionally biased region" description="Basic and acidic residues" evidence="1">
    <location>
        <begin position="340"/>
        <end position="357"/>
    </location>
</feature>
<comment type="caution">
    <text evidence="2">The sequence shown here is derived from an EMBL/GenBank/DDBJ whole genome shotgun (WGS) entry which is preliminary data.</text>
</comment>
<dbReference type="InterPro" id="IPR045010">
    <property type="entry name" value="MDR_fam"/>
</dbReference>
<name>A0A7I7SEG4_9MYCO</name>
<dbReference type="InterPro" id="IPR013149">
    <property type="entry name" value="ADH-like_C"/>
</dbReference>
<dbReference type="InterPro" id="IPR041694">
    <property type="entry name" value="ADH_N_2"/>
</dbReference>
<dbReference type="RefSeq" id="WP_085304905.1">
    <property type="nucleotide sequence ID" value="NZ_AP022594.1"/>
</dbReference>
<dbReference type="PANTHER" id="PTHR43205:SF7">
    <property type="entry name" value="PROSTAGLANDIN REDUCTASE 1"/>
    <property type="match status" value="1"/>
</dbReference>
<dbReference type="InterPro" id="IPR020843">
    <property type="entry name" value="ER"/>
</dbReference>
<reference evidence="2 3" key="1">
    <citation type="submission" date="2017-04" db="EMBL/GenBank/DDBJ databases">
        <title>The new phylogeny of genus Mycobacterium.</title>
        <authorList>
            <person name="Tortoli E."/>
            <person name="Trovato A."/>
            <person name="Cirillo D.M."/>
        </authorList>
    </citation>
    <scope>NUCLEOTIDE SEQUENCE [LARGE SCALE GENOMIC DNA]</scope>
    <source>
        <strain evidence="2 3">KCTC 19819</strain>
    </source>
</reference>
<dbReference type="PANTHER" id="PTHR43205">
    <property type="entry name" value="PROSTAGLANDIN REDUCTASE"/>
    <property type="match status" value="1"/>
</dbReference>
<sequence>MGVDTREWRLIARPVGELTAADVELATVTLPDPKPGQVLVANDWLSVDPYMRGRMDEGDTYLPAFALGEAMTGSAVGTVVASAAPELPVGTTVLHVAGWREHALLDAAEARPIDVRRAAPSAYLGVLGATGLTAYIGTTEIARVGTGDVVFVSGAAGAVGSVAGQIARQLGAARVIGSAGGPDKAALVVDEFGFDAAVDYTDRGGGGLTAQLRAAAPDGIDVYFDNVGGDHLQAALDVLNPFGRVALCGAIAGYNDAIPAPGPNNLMSAIEKRITLRGFIVGDHLDRTGEWVRRGAGWLADGSLRVRETVVDGIDNAVDAFLAMMRGANTGKMLVRLNPPRRDESTHTDGVSHARAR</sequence>
<proteinExistence type="predicted"/>
<dbReference type="Pfam" id="PF16884">
    <property type="entry name" value="ADH_N_2"/>
    <property type="match status" value="1"/>
</dbReference>
<dbReference type="FunFam" id="3.40.50.720:FF:000121">
    <property type="entry name" value="Prostaglandin reductase 2"/>
    <property type="match status" value="1"/>
</dbReference>
<evidence type="ECO:0000313" key="3">
    <source>
        <dbReference type="Proteomes" id="UP000193577"/>
    </source>
</evidence>
<dbReference type="CDD" id="cd05288">
    <property type="entry name" value="PGDH"/>
    <property type="match status" value="1"/>
</dbReference>
<dbReference type="Pfam" id="PF00107">
    <property type="entry name" value="ADH_zinc_N"/>
    <property type="match status" value="1"/>
</dbReference>
<evidence type="ECO:0000313" key="2">
    <source>
        <dbReference type="EMBL" id="OSC31860.1"/>
    </source>
</evidence>
<protein>
    <submittedName>
        <fullName evidence="2">NADP-dependent oxidoreductase</fullName>
    </submittedName>
</protein>
<dbReference type="OrthoDB" id="9805663at2"/>
<keyword evidence="3" id="KW-1185">Reference proteome</keyword>
<dbReference type="InterPro" id="IPR011032">
    <property type="entry name" value="GroES-like_sf"/>
</dbReference>
<dbReference type="EMBL" id="NCXO01000040">
    <property type="protein sequence ID" value="OSC31860.1"/>
    <property type="molecule type" value="Genomic_DNA"/>
</dbReference>
<dbReference type="SUPFAM" id="SSF51735">
    <property type="entry name" value="NAD(P)-binding Rossmann-fold domains"/>
    <property type="match status" value="1"/>
</dbReference>